<feature type="region of interest" description="Disordered" evidence="8">
    <location>
        <begin position="559"/>
        <end position="660"/>
    </location>
</feature>
<feature type="domain" description="Calponin-homology (CH)" evidence="9">
    <location>
        <begin position="156"/>
        <end position="288"/>
    </location>
</feature>
<sequence>MDVETQEIRQARQRASVKWLLSKAFNNRVPDNLKEPFYRDHENQERLKPQIIVELGNATLYCQTLANLYSDPNYQSMNHWSIIQTLARKGVPVAESADMPITETVLIQTNPLRINAHMSVIESLMVLYAKEISSGDRVMAAIRRISGNNYQAPTGQSYEQALLGWISHACAALKKRIIKEVDAGLPDDNGSRLQTPDIPPVRDFQDLCDGICLALLISYYCPKVVPWTSVRINYLPAVEDSIHNILLVCNFSQKHLPYTVMHMTPEDVTYMRGSMKLNLVVLLTDLFNLFEIHPAKCVCYPGMDGQDVIARRTMGANEHGICHRRGLTVQPVTPIPDLRSDLDQPPVGSPQNRPPFQVPHSNSFGGGLNRRSTPPNEYQTVQSNNFDANHAEAFVVHKSRGITTLASMHSQQQQLHQQQHQQHQQQYQQQPLQQHPSQSQLQIQQQEPLVPARLRQAKEKTNVESKADERGDFVAAGRPSNWEQSRRPSFAGRRSRRNSSSEDSQLTIENFGGSQDQLNTLGRYERDRERKLSNTSVGSYPVEPAVAVRSSIADARGTLQLSYDTDSGSEKQDRETEKYSMRRQVSVDNVPTVSSHNLSNAGSPLPVARHKQHSSDKDYSSNSGMTPDAYNDTRSTSAYDPESTPVRKSSTSSMPASPAAWQLDVGDDDMRSLENASKLSTIRMKLEEKRRRIEQDKRKIEMALLRHQEKEDLESCPDVMKWETMSNESKRTPDMDPVDLDKYQQSIAIMNMNLQDIQQDIHRLATQQSQMQAQHLQAQQLMQAQQIANMLNQQQTYGSQQHLADHHYQQQRPMQQSFGSSPHIPQAYNAPVSAYSSRPPSRDPYQQQLHHQQQQPMPMPQPMQYVNEHGQYMSPPQPAHYMPQQTQQPQSIYSDNGAAYNHSNHSPYGGAPQYRSSVVYDDYGQPTNHFYLHESSPQPQAHPHPQRRTWAHSAAAAAYEQQQQIQPSLVDVNAWQTQQHQKQKQTWMNRPPSSAGAPSPGSFMLHQNGGGGGGGGGGGELQHLFQVQASPQHGQRQVSGSNGVQRQQSLTNLRDNRSPKAPQNMGMPMGMPMQQEDMMAPQSICFIGDEEDVDELERNIIESMQSTHITDFVHQQQQQHQQQLQQQQRLQGHSGRGSSSEDYDSGEMISNKLNITSGNLTYRIPSPSRPSIQANSFQDPRAMAAAPGAEDQPPEKGFYISFDDEQPKRPKPPLRAKRSPKKESPPGSRDSVDNQATLKRESLSHLHNNNNIGFGNDDVNSKPVTRHSIHGLNNSNSVKSPGNATYNKYTDEPPIQLRQLAVSGAMSPTSNERRHLDDVSNQSPQQTQQPMSPTRLQQSSNNAEAAKNKALVIGADSTNLDPESVDEMERRKEKIMLLSLQRRQQQEEAKARKEIEASQKREKEREKEEERSRKKEEQMARRAAILEQHRLKKAIEEAEREGKTLDRPDLHVKLQSHSSTSTTPRLRQQRTTRPRPKTIHVDDASVDISEASSISSRGKKGSSSNLTGYGQLSSNSMKRDYYRGSQDSLTVKESPDDYPSTSSTPIGRRGSYKTSRGPKLYKQPAAKSNRGIILNAVEYCVFPGVVNREAKQKVLEKIARSEAKHFLVLFRDAGCQFRALYSYQPETDQVTKLYGTGPSQVEEVMFDKFFKYNSGGKCFSQVHTKHLTVTIDAFTIHNSLWQGKRVQLPSKKDMALVI</sequence>
<keyword evidence="2" id="KW-0963">Cytoplasm</keyword>
<feature type="region of interest" description="Disordered" evidence="8">
    <location>
        <begin position="335"/>
        <end position="378"/>
    </location>
</feature>
<dbReference type="PROSITE" id="PS51508">
    <property type="entry name" value="CKK"/>
    <property type="match status" value="1"/>
</dbReference>
<reference evidence="11 12" key="2">
    <citation type="journal article" date="2007" name="PLoS Biol.">
        <title>Principles of genome evolution in the Drosophila melanogaster species group.</title>
        <authorList>
            <person name="Ranz J.M."/>
            <person name="Maurin D."/>
            <person name="Chan Y.S."/>
            <person name="von Grotthuss M."/>
            <person name="Hillier L.W."/>
            <person name="Roote J."/>
            <person name="Ashburner M."/>
            <person name="Bergman C.M."/>
        </authorList>
    </citation>
    <scope>NUCLEOTIDE SEQUENCE [LARGE SCALE GENOMIC DNA]</scope>
    <source>
        <strain evidence="12">Tai18E2 / Tucson 14021-0261.01</strain>
    </source>
</reference>
<keyword evidence="3 6" id="KW-0493">Microtubule</keyword>
<evidence type="ECO:0000256" key="3">
    <source>
        <dbReference type="ARBA" id="ARBA00022701"/>
    </source>
</evidence>
<feature type="compositionally biased region" description="Basic residues" evidence="8">
    <location>
        <begin position="1209"/>
        <end position="1220"/>
    </location>
</feature>
<feature type="region of interest" description="Disordered" evidence="8">
    <location>
        <begin position="977"/>
        <end position="1073"/>
    </location>
</feature>
<dbReference type="Gene3D" id="3.10.20.360">
    <property type="entry name" value="CKK domain"/>
    <property type="match status" value="1"/>
</dbReference>
<dbReference type="PANTHER" id="PTHR21595">
    <property type="entry name" value="PATRONIN"/>
    <property type="match status" value="1"/>
</dbReference>
<feature type="compositionally biased region" description="Basic residues" evidence="8">
    <location>
        <begin position="1467"/>
        <end position="1478"/>
    </location>
</feature>
<dbReference type="GO" id="GO:0036449">
    <property type="term" value="C:microtubule minus-end"/>
    <property type="evidence" value="ECO:0007669"/>
    <property type="project" value="TreeGrafter"/>
</dbReference>
<dbReference type="PROSITE" id="PS50021">
    <property type="entry name" value="CH"/>
    <property type="match status" value="1"/>
</dbReference>
<feature type="compositionally biased region" description="Polar residues" evidence="8">
    <location>
        <begin position="1025"/>
        <end position="1053"/>
    </location>
</feature>
<evidence type="ECO:0000256" key="6">
    <source>
        <dbReference type="PROSITE-ProRule" id="PRU00841"/>
    </source>
</evidence>
<evidence type="ECO:0000256" key="7">
    <source>
        <dbReference type="SAM" id="Coils"/>
    </source>
</evidence>
<dbReference type="Pfam" id="PF17095">
    <property type="entry name" value="CAMSAP_CC1"/>
    <property type="match status" value="1"/>
</dbReference>
<evidence type="ECO:0000256" key="5">
    <source>
        <dbReference type="ARBA" id="ARBA00023212"/>
    </source>
</evidence>
<comment type="domain">
    <text evidence="6">The CKK domain binds microtubules.</text>
</comment>
<evidence type="ECO:0000256" key="1">
    <source>
        <dbReference type="ARBA" id="ARBA00004245"/>
    </source>
</evidence>
<dbReference type="EMBL" id="CM000158">
    <property type="protein sequence ID" value="KRK00112.1"/>
    <property type="molecule type" value="Genomic_DNA"/>
</dbReference>
<dbReference type="InterPro" id="IPR022613">
    <property type="entry name" value="CH_CAMSAP_2"/>
</dbReference>
<dbReference type="InterPro" id="IPR058042">
    <property type="entry name" value="CAMSAP_N"/>
</dbReference>
<feature type="compositionally biased region" description="Low complexity" evidence="8">
    <location>
        <begin position="1114"/>
        <end position="1138"/>
    </location>
</feature>
<feature type="compositionally biased region" description="Polar residues" evidence="8">
    <location>
        <begin position="810"/>
        <end position="820"/>
    </location>
</feature>
<feature type="compositionally biased region" description="Low complexity" evidence="8">
    <location>
        <begin position="409"/>
        <end position="445"/>
    </location>
</feature>
<feature type="compositionally biased region" description="Basic and acidic residues" evidence="8">
    <location>
        <begin position="1388"/>
        <end position="1420"/>
    </location>
</feature>
<feature type="region of interest" description="Disordered" evidence="8">
    <location>
        <begin position="797"/>
        <end position="860"/>
    </location>
</feature>
<feature type="region of interest" description="Disordered" evidence="8">
    <location>
        <begin position="1182"/>
        <end position="1290"/>
    </location>
</feature>
<dbReference type="GO" id="GO:0005516">
    <property type="term" value="F:calmodulin binding"/>
    <property type="evidence" value="ECO:0007669"/>
    <property type="project" value="InterPro"/>
</dbReference>
<evidence type="ECO:0000259" key="9">
    <source>
        <dbReference type="PROSITE" id="PS50021"/>
    </source>
</evidence>
<feature type="region of interest" description="Disordered" evidence="8">
    <location>
        <begin position="880"/>
        <end position="913"/>
    </location>
</feature>
<feature type="region of interest" description="Disordered" evidence="8">
    <location>
        <begin position="1388"/>
        <end position="1562"/>
    </location>
</feature>
<accession>A0A0R1DSC1</accession>
<feature type="compositionally biased region" description="Low complexity" evidence="8">
    <location>
        <begin position="1486"/>
        <end position="1504"/>
    </location>
</feature>
<feature type="domain" description="CKK" evidence="10">
    <location>
        <begin position="1557"/>
        <end position="1691"/>
    </location>
</feature>
<feature type="compositionally biased region" description="Basic and acidic residues" evidence="8">
    <location>
        <begin position="457"/>
        <end position="472"/>
    </location>
</feature>
<feature type="compositionally biased region" description="Low complexity" evidence="8">
    <location>
        <begin position="977"/>
        <end position="1002"/>
    </location>
</feature>
<feature type="region of interest" description="Disordered" evidence="8">
    <location>
        <begin position="1304"/>
        <end position="1345"/>
    </location>
</feature>
<dbReference type="SUPFAM" id="SSF50346">
    <property type="entry name" value="PRC-barrel domain"/>
    <property type="match status" value="1"/>
</dbReference>
<feature type="compositionally biased region" description="Low complexity" evidence="8">
    <location>
        <begin position="844"/>
        <end position="856"/>
    </location>
</feature>
<dbReference type="Pfam" id="PF25532">
    <property type="entry name" value="CH_CAMSAP2_N"/>
    <property type="match status" value="1"/>
</dbReference>
<feature type="region of interest" description="Disordered" evidence="8">
    <location>
        <begin position="407"/>
        <end position="445"/>
    </location>
</feature>
<reference evidence="11 12" key="1">
    <citation type="journal article" date="2007" name="Nature">
        <title>Evolution of genes and genomes on the Drosophila phylogeny.</title>
        <authorList>
            <consortium name="Drosophila 12 Genomes Consortium"/>
            <person name="Clark A.G."/>
            <person name="Eisen M.B."/>
            <person name="Smith D.R."/>
            <person name="Bergman C.M."/>
            <person name="Oliver B."/>
            <person name="Markow T.A."/>
            <person name="Kaufman T.C."/>
            <person name="Kellis M."/>
            <person name="Gelbart W."/>
            <person name="Iyer V.N."/>
            <person name="Pollard D.A."/>
            <person name="Sackton T.B."/>
            <person name="Larracuente A.M."/>
            <person name="Singh N.D."/>
            <person name="Abad J.P."/>
            <person name="Abt D.N."/>
            <person name="Adryan B."/>
            <person name="Aguade M."/>
            <person name="Akashi H."/>
            <person name="Anderson W.W."/>
            <person name="Aquadro C.F."/>
            <person name="Ardell D.H."/>
            <person name="Arguello R."/>
            <person name="Artieri C.G."/>
            <person name="Barbash D.A."/>
            <person name="Barker D."/>
            <person name="Barsanti P."/>
            <person name="Batterham P."/>
            <person name="Batzoglou S."/>
            <person name="Begun D."/>
            <person name="Bhutkar A."/>
            <person name="Blanco E."/>
            <person name="Bosak S.A."/>
            <person name="Bradley R.K."/>
            <person name="Brand A.D."/>
            <person name="Brent M.R."/>
            <person name="Brooks A.N."/>
            <person name="Brown R.H."/>
            <person name="Butlin R.K."/>
            <person name="Caggese C."/>
            <person name="Calvi B.R."/>
            <person name="Bernardo de Carvalho A."/>
            <person name="Caspi A."/>
            <person name="Castrezana S."/>
            <person name="Celniker S.E."/>
            <person name="Chang J.L."/>
            <person name="Chapple C."/>
            <person name="Chatterji S."/>
            <person name="Chinwalla A."/>
            <person name="Civetta A."/>
            <person name="Clifton S.W."/>
            <person name="Comeron J.M."/>
            <person name="Costello J.C."/>
            <person name="Coyne J.A."/>
            <person name="Daub J."/>
            <person name="David R.G."/>
            <person name="Delcher A.L."/>
            <person name="Delehaunty K."/>
            <person name="Do C.B."/>
            <person name="Ebling H."/>
            <person name="Edwards K."/>
            <person name="Eickbush T."/>
            <person name="Evans J.D."/>
            <person name="Filipski A."/>
            <person name="Findeiss S."/>
            <person name="Freyhult E."/>
            <person name="Fulton L."/>
            <person name="Fulton R."/>
            <person name="Garcia A.C."/>
            <person name="Gardiner A."/>
            <person name="Garfield D.A."/>
            <person name="Garvin B.E."/>
            <person name="Gibson G."/>
            <person name="Gilbert D."/>
            <person name="Gnerre S."/>
            <person name="Godfrey J."/>
            <person name="Good R."/>
            <person name="Gotea V."/>
            <person name="Gravely B."/>
            <person name="Greenberg A.J."/>
            <person name="Griffiths-Jones S."/>
            <person name="Gross S."/>
            <person name="Guigo R."/>
            <person name="Gustafson E.A."/>
            <person name="Haerty W."/>
            <person name="Hahn M.W."/>
            <person name="Halligan D.L."/>
            <person name="Halpern A.L."/>
            <person name="Halter G.M."/>
            <person name="Han M.V."/>
            <person name="Heger A."/>
            <person name="Hillier L."/>
            <person name="Hinrichs A.S."/>
            <person name="Holmes I."/>
            <person name="Hoskins R.A."/>
            <person name="Hubisz M.J."/>
            <person name="Hultmark D."/>
            <person name="Huntley M.A."/>
            <person name="Jaffe D.B."/>
            <person name="Jagadeeshan S."/>
            <person name="Jeck W.R."/>
            <person name="Johnson J."/>
            <person name="Jones C.D."/>
            <person name="Jordan W.C."/>
            <person name="Karpen G.H."/>
            <person name="Kataoka E."/>
            <person name="Keightley P.D."/>
            <person name="Kheradpour P."/>
            <person name="Kirkness E.F."/>
            <person name="Koerich L.B."/>
            <person name="Kristiansen K."/>
            <person name="Kudrna D."/>
            <person name="Kulathinal R.J."/>
            <person name="Kumar S."/>
            <person name="Kwok R."/>
            <person name="Lander E."/>
            <person name="Langley C.H."/>
            <person name="Lapoint R."/>
            <person name="Lazzaro B.P."/>
            <person name="Lee S.J."/>
            <person name="Levesque L."/>
            <person name="Li R."/>
            <person name="Lin C.F."/>
            <person name="Lin M.F."/>
            <person name="Lindblad-Toh K."/>
            <person name="Llopart A."/>
            <person name="Long M."/>
            <person name="Low L."/>
            <person name="Lozovsky E."/>
            <person name="Lu J."/>
            <person name="Luo M."/>
            <person name="Machado C.A."/>
            <person name="Makalowski W."/>
            <person name="Marzo M."/>
            <person name="Matsuda M."/>
            <person name="Matzkin L."/>
            <person name="McAllister B."/>
            <person name="McBride C.S."/>
            <person name="McKernan B."/>
            <person name="McKernan K."/>
            <person name="Mendez-Lago M."/>
            <person name="Minx P."/>
            <person name="Mollenhauer M.U."/>
            <person name="Montooth K."/>
            <person name="Mount S.M."/>
            <person name="Mu X."/>
            <person name="Myers E."/>
            <person name="Negre B."/>
            <person name="Newfeld S."/>
            <person name="Nielsen R."/>
            <person name="Noor M.A."/>
            <person name="O'Grady P."/>
            <person name="Pachter L."/>
            <person name="Papaceit M."/>
            <person name="Parisi M.J."/>
            <person name="Parisi M."/>
            <person name="Parts L."/>
            <person name="Pedersen J.S."/>
            <person name="Pesole G."/>
            <person name="Phillippy A.M."/>
            <person name="Ponting C.P."/>
            <person name="Pop M."/>
            <person name="Porcelli D."/>
            <person name="Powell J.R."/>
            <person name="Prohaska S."/>
            <person name="Pruitt K."/>
            <person name="Puig M."/>
            <person name="Quesneville H."/>
            <person name="Ram K.R."/>
            <person name="Rand D."/>
            <person name="Rasmussen M.D."/>
            <person name="Reed L.K."/>
            <person name="Reenan R."/>
            <person name="Reily A."/>
            <person name="Remington K.A."/>
            <person name="Rieger T.T."/>
            <person name="Ritchie M.G."/>
            <person name="Robin C."/>
            <person name="Rogers Y.H."/>
            <person name="Rohde C."/>
            <person name="Rozas J."/>
            <person name="Rubenfield M.J."/>
            <person name="Ruiz A."/>
            <person name="Russo S."/>
            <person name="Salzberg S.L."/>
            <person name="Sanchez-Gracia A."/>
            <person name="Saranga D.J."/>
            <person name="Sato H."/>
            <person name="Schaeffer S.W."/>
            <person name="Schatz M.C."/>
            <person name="Schlenke T."/>
            <person name="Schwartz R."/>
            <person name="Segarra C."/>
            <person name="Singh R.S."/>
            <person name="Sirot L."/>
            <person name="Sirota M."/>
            <person name="Sisneros N.B."/>
            <person name="Smith C.D."/>
            <person name="Smith T.F."/>
            <person name="Spieth J."/>
            <person name="Stage D.E."/>
            <person name="Stark A."/>
            <person name="Stephan W."/>
            <person name="Strausberg R.L."/>
            <person name="Strempel S."/>
            <person name="Sturgill D."/>
            <person name="Sutton G."/>
            <person name="Sutton G.G."/>
            <person name="Tao W."/>
            <person name="Teichmann S."/>
            <person name="Tobari Y.N."/>
            <person name="Tomimura Y."/>
            <person name="Tsolas J.M."/>
            <person name="Valente V.L."/>
            <person name="Venter E."/>
            <person name="Venter J.C."/>
            <person name="Vicario S."/>
            <person name="Vieira F.G."/>
            <person name="Vilella A.J."/>
            <person name="Villasante A."/>
            <person name="Walenz B."/>
            <person name="Wang J."/>
            <person name="Wasserman M."/>
            <person name="Watts T."/>
            <person name="Wilson D."/>
            <person name="Wilson R.K."/>
            <person name="Wing R.A."/>
            <person name="Wolfner M.F."/>
            <person name="Wong A."/>
            <person name="Wong G.K."/>
            <person name="Wu C.I."/>
            <person name="Wu G."/>
            <person name="Yamamoto D."/>
            <person name="Yang H.P."/>
            <person name="Yang S.P."/>
            <person name="Yorke J.A."/>
            <person name="Yoshida K."/>
            <person name="Zdobnov E."/>
            <person name="Zhang P."/>
            <person name="Zhang Y."/>
            <person name="Zimin A.V."/>
            <person name="Baldwin J."/>
            <person name="Abdouelleil A."/>
            <person name="Abdulkadir J."/>
            <person name="Abebe A."/>
            <person name="Abera B."/>
            <person name="Abreu J."/>
            <person name="Acer S.C."/>
            <person name="Aftuck L."/>
            <person name="Alexander A."/>
            <person name="An P."/>
            <person name="Anderson E."/>
            <person name="Anderson S."/>
            <person name="Arachi H."/>
            <person name="Azer M."/>
            <person name="Bachantsang P."/>
            <person name="Barry A."/>
            <person name="Bayul T."/>
            <person name="Berlin A."/>
            <person name="Bessette D."/>
            <person name="Bloom T."/>
            <person name="Blye J."/>
            <person name="Boguslavskiy L."/>
            <person name="Bonnet C."/>
            <person name="Boukhgalter B."/>
            <person name="Bourzgui I."/>
            <person name="Brown A."/>
            <person name="Cahill P."/>
            <person name="Channer S."/>
            <person name="Cheshatsang Y."/>
            <person name="Chuda L."/>
            <person name="Citroen M."/>
            <person name="Collymore A."/>
            <person name="Cooke P."/>
            <person name="Costello M."/>
            <person name="D'Aco K."/>
            <person name="Daza R."/>
            <person name="De Haan G."/>
            <person name="DeGray S."/>
            <person name="DeMaso C."/>
            <person name="Dhargay N."/>
            <person name="Dooley K."/>
            <person name="Dooley E."/>
            <person name="Doricent M."/>
            <person name="Dorje P."/>
            <person name="Dorjee K."/>
            <person name="Dupes A."/>
            <person name="Elong R."/>
            <person name="Falk J."/>
            <person name="Farina A."/>
            <person name="Faro S."/>
            <person name="Ferguson D."/>
            <person name="Fisher S."/>
            <person name="Foley C.D."/>
            <person name="Franke A."/>
            <person name="Friedrich D."/>
            <person name="Gadbois L."/>
            <person name="Gearin G."/>
            <person name="Gearin C.R."/>
            <person name="Giannoukos G."/>
            <person name="Goode T."/>
            <person name="Graham J."/>
            <person name="Grandbois E."/>
            <person name="Grewal S."/>
            <person name="Gyaltsen K."/>
            <person name="Hafez N."/>
            <person name="Hagos B."/>
            <person name="Hall J."/>
            <person name="Henson C."/>
            <person name="Hollinger A."/>
            <person name="Honan T."/>
            <person name="Huard M.D."/>
            <person name="Hughes L."/>
            <person name="Hurhula B."/>
            <person name="Husby M.E."/>
            <person name="Kamat A."/>
            <person name="Kanga B."/>
            <person name="Kashin S."/>
            <person name="Khazanovich D."/>
            <person name="Kisner P."/>
            <person name="Lance K."/>
            <person name="Lara M."/>
            <person name="Lee W."/>
            <person name="Lennon N."/>
            <person name="Letendre F."/>
            <person name="LeVine R."/>
            <person name="Lipovsky A."/>
            <person name="Liu X."/>
            <person name="Liu J."/>
            <person name="Liu S."/>
            <person name="Lokyitsang T."/>
            <person name="Lokyitsang Y."/>
            <person name="Lubonja R."/>
            <person name="Lui A."/>
            <person name="MacDonald P."/>
            <person name="Magnisalis V."/>
            <person name="Maru K."/>
            <person name="Matthews C."/>
            <person name="McCusker W."/>
            <person name="McDonough S."/>
            <person name="Mehta T."/>
            <person name="Meldrim J."/>
            <person name="Meneus L."/>
            <person name="Mihai O."/>
            <person name="Mihalev A."/>
            <person name="Mihova T."/>
            <person name="Mittelman R."/>
            <person name="Mlenga V."/>
            <person name="Montmayeur A."/>
            <person name="Mulrain L."/>
            <person name="Navidi A."/>
            <person name="Naylor J."/>
            <person name="Negash T."/>
            <person name="Nguyen T."/>
            <person name="Nguyen N."/>
            <person name="Nicol R."/>
            <person name="Norbu C."/>
            <person name="Norbu N."/>
            <person name="Novod N."/>
            <person name="O'Neill B."/>
            <person name="Osman S."/>
            <person name="Markiewicz E."/>
            <person name="Oyono O.L."/>
            <person name="Patti C."/>
            <person name="Phunkhang P."/>
            <person name="Pierre F."/>
            <person name="Priest M."/>
            <person name="Raghuraman S."/>
            <person name="Rege F."/>
            <person name="Reyes R."/>
            <person name="Rise C."/>
            <person name="Rogov P."/>
            <person name="Ross K."/>
            <person name="Ryan E."/>
            <person name="Settipalli S."/>
            <person name="Shea T."/>
            <person name="Sherpa N."/>
            <person name="Shi L."/>
            <person name="Shih D."/>
            <person name="Sparrow T."/>
            <person name="Spaulding J."/>
            <person name="Stalker J."/>
            <person name="Stange-Thomann N."/>
            <person name="Stavropoulos S."/>
            <person name="Stone C."/>
            <person name="Strader C."/>
            <person name="Tesfaye S."/>
            <person name="Thomson T."/>
            <person name="Thoulutsang Y."/>
            <person name="Thoulutsang D."/>
            <person name="Topham K."/>
            <person name="Topping I."/>
            <person name="Tsamla T."/>
            <person name="Vassiliev H."/>
            <person name="Vo A."/>
            <person name="Wangchuk T."/>
            <person name="Wangdi T."/>
            <person name="Weiand M."/>
            <person name="Wilkinson J."/>
            <person name="Wilson A."/>
            <person name="Yadav S."/>
            <person name="Young G."/>
            <person name="Yu Q."/>
            <person name="Zembek L."/>
            <person name="Zhong D."/>
            <person name="Zimmer A."/>
            <person name="Zwirko Z."/>
            <person name="Jaffe D.B."/>
            <person name="Alvarez P."/>
            <person name="Brockman W."/>
            <person name="Butler J."/>
            <person name="Chin C."/>
            <person name="Gnerre S."/>
            <person name="Grabherr M."/>
            <person name="Kleber M."/>
            <person name="Mauceli E."/>
            <person name="MacCallum I."/>
        </authorList>
    </citation>
    <scope>NUCLEOTIDE SEQUENCE [LARGE SCALE GENOMIC DNA]</scope>
    <source>
        <strain evidence="12">Tai18E2 / Tucson 14021-0261.01</strain>
    </source>
</reference>
<dbReference type="SMART" id="SM01051">
    <property type="entry name" value="CAMSAP_CKK"/>
    <property type="match status" value="1"/>
</dbReference>
<feature type="compositionally biased region" description="Polar residues" evidence="8">
    <location>
        <begin position="586"/>
        <end position="602"/>
    </location>
</feature>
<dbReference type="GO" id="GO:0051011">
    <property type="term" value="F:microtubule minus-end binding"/>
    <property type="evidence" value="ECO:0007669"/>
    <property type="project" value="TreeGrafter"/>
</dbReference>
<gene>
    <name evidence="11" type="primary">Dyak\GE13989</name>
    <name evidence="11" type="synonym">dyak_GLEANR_14150</name>
    <name evidence="11" type="synonym">GE13989</name>
    <name evidence="11" type="ORF">Dyak_GE13989</name>
</gene>
<proteinExistence type="inferred from homology"/>
<evidence type="ECO:0000313" key="12">
    <source>
        <dbReference type="Proteomes" id="UP000002282"/>
    </source>
</evidence>
<dbReference type="InterPro" id="IPR038209">
    <property type="entry name" value="CKK_dom_sf"/>
</dbReference>
<feature type="compositionally biased region" description="Gly residues" evidence="8">
    <location>
        <begin position="1008"/>
        <end position="1020"/>
    </location>
</feature>
<feature type="compositionally biased region" description="Polar residues" evidence="8">
    <location>
        <begin position="502"/>
        <end position="519"/>
    </location>
</feature>
<keyword evidence="12" id="KW-1185">Reference proteome</keyword>
<dbReference type="InterPro" id="IPR036872">
    <property type="entry name" value="CH_dom_sf"/>
</dbReference>
<dbReference type="InterPro" id="IPR011033">
    <property type="entry name" value="PRC_barrel-like_sf"/>
</dbReference>
<feature type="compositionally biased region" description="Polar residues" evidence="8">
    <location>
        <begin position="1505"/>
        <end position="1516"/>
    </location>
</feature>
<evidence type="ECO:0000259" key="10">
    <source>
        <dbReference type="PROSITE" id="PS51508"/>
    </source>
</evidence>
<feature type="region of interest" description="Disordered" evidence="8">
    <location>
        <begin position="457"/>
        <end position="519"/>
    </location>
</feature>
<feature type="compositionally biased region" description="Low complexity" evidence="8">
    <location>
        <begin position="1062"/>
        <end position="1073"/>
    </location>
</feature>
<organism evidence="11 12">
    <name type="scientific">Drosophila yakuba</name>
    <name type="common">Fruit fly</name>
    <dbReference type="NCBI Taxonomy" id="7245"/>
    <lineage>
        <taxon>Eukaryota</taxon>
        <taxon>Metazoa</taxon>
        <taxon>Ecdysozoa</taxon>
        <taxon>Arthropoda</taxon>
        <taxon>Hexapoda</taxon>
        <taxon>Insecta</taxon>
        <taxon>Pterygota</taxon>
        <taxon>Neoptera</taxon>
        <taxon>Endopterygota</taxon>
        <taxon>Diptera</taxon>
        <taxon>Brachycera</taxon>
        <taxon>Muscomorpha</taxon>
        <taxon>Ephydroidea</taxon>
        <taxon>Drosophilidae</taxon>
        <taxon>Drosophila</taxon>
        <taxon>Sophophora</taxon>
    </lineage>
</organism>
<protein>
    <submittedName>
        <fullName evidence="11">Uncharacterized protein, isoform AN</fullName>
    </submittedName>
</protein>
<evidence type="ECO:0000256" key="2">
    <source>
        <dbReference type="ARBA" id="ARBA00022490"/>
    </source>
</evidence>
<dbReference type="InterPro" id="IPR014797">
    <property type="entry name" value="CKK_CAMSAP"/>
</dbReference>
<name>A0A0R1DSC1_DROYA</name>
<keyword evidence="4 7" id="KW-0175">Coiled coil</keyword>
<dbReference type="PANTHER" id="PTHR21595:SF0">
    <property type="entry name" value="PATRONIN"/>
    <property type="match status" value="1"/>
</dbReference>
<dbReference type="InterPro" id="IPR031372">
    <property type="entry name" value="CAMSAP_CC1"/>
</dbReference>
<dbReference type="GO" id="GO:0031175">
    <property type="term" value="P:neuron projection development"/>
    <property type="evidence" value="ECO:0007669"/>
    <property type="project" value="InterPro"/>
</dbReference>
<evidence type="ECO:0000256" key="4">
    <source>
        <dbReference type="ARBA" id="ARBA00023054"/>
    </source>
</evidence>
<feature type="compositionally biased region" description="Low complexity" evidence="8">
    <location>
        <begin position="1322"/>
        <end position="1334"/>
    </location>
</feature>
<dbReference type="Pfam" id="PF11971">
    <property type="entry name" value="CAMSAP_CH"/>
    <property type="match status" value="1"/>
</dbReference>
<feature type="compositionally biased region" description="Basic and acidic residues" evidence="8">
    <location>
        <begin position="568"/>
        <end position="580"/>
    </location>
</feature>
<keyword evidence="5" id="KW-0206">Cytoskeleton</keyword>
<dbReference type="Pfam" id="PF08683">
    <property type="entry name" value="CAMSAP_CKK"/>
    <property type="match status" value="1"/>
</dbReference>
<dbReference type="InterPro" id="IPR032940">
    <property type="entry name" value="CAMSAP"/>
</dbReference>
<comment type="similarity">
    <text evidence="6">Belongs to the CAMSAP1 family.</text>
</comment>
<feature type="coiled-coil region" evidence="7">
    <location>
        <begin position="740"/>
        <end position="774"/>
    </location>
</feature>
<dbReference type="InterPro" id="IPR001715">
    <property type="entry name" value="CH_dom"/>
</dbReference>
<feature type="compositionally biased region" description="Polar residues" evidence="8">
    <location>
        <begin position="1271"/>
        <end position="1288"/>
    </location>
</feature>
<evidence type="ECO:0000313" key="11">
    <source>
        <dbReference type="EMBL" id="KRK00112.1"/>
    </source>
</evidence>
<feature type="coiled-coil region" evidence="7">
    <location>
        <begin position="676"/>
        <end position="710"/>
    </location>
</feature>
<feature type="compositionally biased region" description="Low complexity" evidence="8">
    <location>
        <begin position="649"/>
        <end position="660"/>
    </location>
</feature>
<feature type="compositionally biased region" description="Polar residues" evidence="8">
    <location>
        <begin position="883"/>
        <end position="894"/>
    </location>
</feature>
<dbReference type="OrthoDB" id="2125658at2759"/>
<comment type="subcellular location">
    <subcellularLocation>
        <location evidence="1">Cytoplasm</location>
        <location evidence="1">Cytoskeleton</location>
    </subcellularLocation>
</comment>
<evidence type="ECO:0000256" key="8">
    <source>
        <dbReference type="SAM" id="MobiDB-lite"/>
    </source>
</evidence>
<dbReference type="Proteomes" id="UP000002282">
    <property type="component" value="Chromosome 2R"/>
</dbReference>
<dbReference type="FunFam" id="3.10.20.360:FF:000002">
    <property type="entry name" value="Patronin, isoform M"/>
    <property type="match status" value="1"/>
</dbReference>
<dbReference type="GO" id="GO:0031122">
    <property type="term" value="P:cytoplasmic microtubule organization"/>
    <property type="evidence" value="ECO:0007669"/>
    <property type="project" value="TreeGrafter"/>
</dbReference>
<dbReference type="SUPFAM" id="SSF47576">
    <property type="entry name" value="Calponin-homology domain, CH-domain"/>
    <property type="match status" value="1"/>
</dbReference>
<feature type="compositionally biased region" description="Basic and acidic residues" evidence="8">
    <location>
        <begin position="1427"/>
        <end position="1452"/>
    </location>
</feature>
<dbReference type="GO" id="GO:0030507">
    <property type="term" value="F:spectrin binding"/>
    <property type="evidence" value="ECO:0007669"/>
    <property type="project" value="InterPro"/>
</dbReference>
<feature type="region of interest" description="Disordered" evidence="8">
    <location>
        <begin position="1112"/>
        <end position="1146"/>
    </location>
</feature>
<dbReference type="GO" id="GO:0007026">
    <property type="term" value="P:negative regulation of microtubule depolymerization"/>
    <property type="evidence" value="ECO:0007669"/>
    <property type="project" value="TreeGrafter"/>
</dbReference>